<evidence type="ECO:0000256" key="1">
    <source>
        <dbReference type="SAM" id="Phobius"/>
    </source>
</evidence>
<reference evidence="2 3" key="1">
    <citation type="submission" date="2019-06" db="EMBL/GenBank/DDBJ databases">
        <title>Sorghum-associated microbial communities from plants grown in Nebraska, USA.</title>
        <authorList>
            <person name="Schachtman D."/>
        </authorList>
    </citation>
    <scope>NUCLEOTIDE SEQUENCE [LARGE SCALE GENOMIC DNA]</scope>
    <source>
        <strain evidence="2 3">1209</strain>
    </source>
</reference>
<keyword evidence="1" id="KW-0812">Transmembrane</keyword>
<gene>
    <name evidence="2" type="ORF">FHW36_104126</name>
</gene>
<keyword evidence="1" id="KW-1133">Transmembrane helix</keyword>
<evidence type="ECO:0000313" key="2">
    <source>
        <dbReference type="EMBL" id="TWF40444.1"/>
    </source>
</evidence>
<dbReference type="Proteomes" id="UP000320811">
    <property type="component" value="Unassembled WGS sequence"/>
</dbReference>
<feature type="transmembrane region" description="Helical" evidence="1">
    <location>
        <begin position="172"/>
        <end position="197"/>
    </location>
</feature>
<dbReference type="EMBL" id="VIWO01000004">
    <property type="protein sequence ID" value="TWF40444.1"/>
    <property type="molecule type" value="Genomic_DNA"/>
</dbReference>
<sequence>METYVSAMPLWAIVLFIAGFLYSIIFISKPVKQAALNAGMTPQKAKNIQLGIIIFYVAYLSYVSVFALMGVFDVDAIPPKVMVWAGFPLMVILFGFIGNTRLFKTLLRSITLESLIAVHVFRILGIFFIILYGYRLLPAKFAFSADLGDIITAILALPVARMVANKHPWRKAAVYAWNIFGILDIINLLTVAVLIGANGNLREMTIFPFVWFPAFAPATILFLHTVVFRKLYMLEHEQPVPFNSHLAPLPE</sequence>
<feature type="transmembrane region" description="Helical" evidence="1">
    <location>
        <begin position="115"/>
        <end position="135"/>
    </location>
</feature>
<feature type="transmembrane region" description="Helical" evidence="1">
    <location>
        <begin position="141"/>
        <end position="160"/>
    </location>
</feature>
<organism evidence="2 3">
    <name type="scientific">Chitinophaga polysaccharea</name>
    <dbReference type="NCBI Taxonomy" id="1293035"/>
    <lineage>
        <taxon>Bacteria</taxon>
        <taxon>Pseudomonadati</taxon>
        <taxon>Bacteroidota</taxon>
        <taxon>Chitinophagia</taxon>
        <taxon>Chitinophagales</taxon>
        <taxon>Chitinophagaceae</taxon>
        <taxon>Chitinophaga</taxon>
    </lineage>
</organism>
<feature type="transmembrane region" description="Helical" evidence="1">
    <location>
        <begin position="209"/>
        <end position="228"/>
    </location>
</feature>
<protein>
    <submittedName>
        <fullName evidence="2">Uncharacterized protein</fullName>
    </submittedName>
</protein>
<feature type="transmembrane region" description="Helical" evidence="1">
    <location>
        <begin position="81"/>
        <end position="103"/>
    </location>
</feature>
<feature type="transmembrane region" description="Helical" evidence="1">
    <location>
        <begin position="48"/>
        <end position="69"/>
    </location>
</feature>
<name>A0A561PQP5_9BACT</name>
<dbReference type="AlphaFoldDB" id="A0A561PQP5"/>
<proteinExistence type="predicted"/>
<accession>A0A561PQP5</accession>
<keyword evidence="1" id="KW-0472">Membrane</keyword>
<evidence type="ECO:0000313" key="3">
    <source>
        <dbReference type="Proteomes" id="UP000320811"/>
    </source>
</evidence>
<dbReference type="OrthoDB" id="949051at2"/>
<dbReference type="RefSeq" id="WP_145670446.1">
    <property type="nucleotide sequence ID" value="NZ_VIWO01000004.1"/>
</dbReference>
<keyword evidence="3" id="KW-1185">Reference proteome</keyword>
<feature type="transmembrane region" description="Helical" evidence="1">
    <location>
        <begin position="6"/>
        <end position="27"/>
    </location>
</feature>
<comment type="caution">
    <text evidence="2">The sequence shown here is derived from an EMBL/GenBank/DDBJ whole genome shotgun (WGS) entry which is preliminary data.</text>
</comment>